<dbReference type="Pfam" id="PF13673">
    <property type="entry name" value="Acetyltransf_10"/>
    <property type="match status" value="1"/>
</dbReference>
<dbReference type="Proteomes" id="UP000249547">
    <property type="component" value="Unassembled WGS sequence"/>
</dbReference>
<dbReference type="CDD" id="cd04301">
    <property type="entry name" value="NAT_SF"/>
    <property type="match status" value="1"/>
</dbReference>
<dbReference type="EMBL" id="QLLL01000006">
    <property type="protein sequence ID" value="RAJ02660.1"/>
    <property type="molecule type" value="Genomic_DNA"/>
</dbReference>
<evidence type="ECO:0000259" key="12">
    <source>
        <dbReference type="PROSITE" id="PS51186"/>
    </source>
</evidence>
<dbReference type="HAMAP" id="MF_01014">
    <property type="entry name" value="HisA"/>
    <property type="match status" value="1"/>
</dbReference>
<dbReference type="UniPathway" id="UPA00031">
    <property type="reaction ID" value="UER00009"/>
</dbReference>
<protein>
    <recommendedName>
        <fullName evidence="9 11">1-(5-phosphoribosyl)-5-[(5-phosphoribosylamino)methylideneamino] imidazole-4-carboxamide isomerase</fullName>
        <ecNumber evidence="9 11">5.3.1.16</ecNumber>
    </recommendedName>
    <alternativeName>
        <fullName evidence="9">Phosphoribosylformimino-5-aminoimidazole carboxamide ribotide isomerase</fullName>
    </alternativeName>
</protein>
<comment type="similarity">
    <text evidence="4 9 10">Belongs to the HisA/HisF family.</text>
</comment>
<dbReference type="GO" id="GO:0005737">
    <property type="term" value="C:cytoplasm"/>
    <property type="evidence" value="ECO:0007669"/>
    <property type="project" value="UniProtKB-SubCell"/>
</dbReference>
<organism evidence="13 14">
    <name type="scientific">Chitinophaga skermanii</name>
    <dbReference type="NCBI Taxonomy" id="331697"/>
    <lineage>
        <taxon>Bacteria</taxon>
        <taxon>Pseudomonadati</taxon>
        <taxon>Bacteroidota</taxon>
        <taxon>Chitinophagia</taxon>
        <taxon>Chitinophagales</taxon>
        <taxon>Chitinophagaceae</taxon>
        <taxon>Chitinophaga</taxon>
    </lineage>
</organism>
<keyword evidence="8 9" id="KW-0413">Isomerase</keyword>
<dbReference type="SUPFAM" id="SSF51366">
    <property type="entry name" value="Ribulose-phoshate binding barrel"/>
    <property type="match status" value="1"/>
</dbReference>
<feature type="domain" description="N-acetyltransferase" evidence="12">
    <location>
        <begin position="1"/>
        <end position="140"/>
    </location>
</feature>
<keyword evidence="7 9" id="KW-0368">Histidine biosynthesis</keyword>
<evidence type="ECO:0000256" key="1">
    <source>
        <dbReference type="ARBA" id="ARBA00000901"/>
    </source>
</evidence>
<dbReference type="InterPro" id="IPR044524">
    <property type="entry name" value="Isoase_HisA-like"/>
</dbReference>
<evidence type="ECO:0000313" key="13">
    <source>
        <dbReference type="EMBL" id="RAJ02660.1"/>
    </source>
</evidence>
<reference evidence="13 14" key="1">
    <citation type="submission" date="2018-06" db="EMBL/GenBank/DDBJ databases">
        <title>Genomic Encyclopedia of Archaeal and Bacterial Type Strains, Phase II (KMG-II): from individual species to whole genera.</title>
        <authorList>
            <person name="Goeker M."/>
        </authorList>
    </citation>
    <scope>NUCLEOTIDE SEQUENCE [LARGE SCALE GENOMIC DNA]</scope>
    <source>
        <strain evidence="13 14">DSM 23857</strain>
    </source>
</reference>
<dbReference type="CDD" id="cd04732">
    <property type="entry name" value="HisA"/>
    <property type="match status" value="1"/>
</dbReference>
<dbReference type="InterPro" id="IPR000182">
    <property type="entry name" value="GNAT_dom"/>
</dbReference>
<accession>A0A327QDV5</accession>
<dbReference type="InterPro" id="IPR013785">
    <property type="entry name" value="Aldolase_TIM"/>
</dbReference>
<dbReference type="GO" id="GO:0000162">
    <property type="term" value="P:L-tryptophan biosynthetic process"/>
    <property type="evidence" value="ECO:0007669"/>
    <property type="project" value="TreeGrafter"/>
</dbReference>
<dbReference type="PANTHER" id="PTHR43090:SF2">
    <property type="entry name" value="1-(5-PHOSPHORIBOSYL)-5-[(5-PHOSPHORIBOSYLAMINO)METHYLIDENEAMINO] IMIDAZOLE-4-CARBOXAMIDE ISOMERASE"/>
    <property type="match status" value="1"/>
</dbReference>
<dbReference type="Gene3D" id="3.40.630.30">
    <property type="match status" value="1"/>
</dbReference>
<gene>
    <name evidence="9" type="primary">hisA</name>
    <name evidence="13" type="ORF">LX64_03680</name>
</gene>
<dbReference type="Gene3D" id="3.20.20.70">
    <property type="entry name" value="Aldolase class I"/>
    <property type="match status" value="1"/>
</dbReference>
<evidence type="ECO:0000256" key="6">
    <source>
        <dbReference type="ARBA" id="ARBA00022605"/>
    </source>
</evidence>
<dbReference type="GO" id="GO:0016747">
    <property type="term" value="F:acyltransferase activity, transferring groups other than amino-acyl groups"/>
    <property type="evidence" value="ECO:0007669"/>
    <property type="project" value="InterPro"/>
</dbReference>
<dbReference type="InterPro" id="IPR023016">
    <property type="entry name" value="HisA/PriA"/>
</dbReference>
<evidence type="ECO:0000256" key="9">
    <source>
        <dbReference type="HAMAP-Rule" id="MF_01014"/>
    </source>
</evidence>
<evidence type="ECO:0000256" key="11">
    <source>
        <dbReference type="RuleBase" id="RU003658"/>
    </source>
</evidence>
<evidence type="ECO:0000256" key="8">
    <source>
        <dbReference type="ARBA" id="ARBA00023235"/>
    </source>
</evidence>
<dbReference type="PANTHER" id="PTHR43090">
    <property type="entry name" value="1-(5-PHOSPHORIBOSYL)-5-[(5-PHOSPHORIBOSYLAMINO)METHYLIDENEAMINO] IMIDAZOLE-4-CARBOXAMIDE ISOMERASE"/>
    <property type="match status" value="1"/>
</dbReference>
<dbReference type="EC" id="5.3.1.16" evidence="9 11"/>
<dbReference type="PROSITE" id="PS51186">
    <property type="entry name" value="GNAT"/>
    <property type="match status" value="1"/>
</dbReference>
<dbReference type="FunFam" id="3.20.20.70:FF:000009">
    <property type="entry name" value="1-(5-phosphoribosyl)-5-[(5-phosphoribosylamino)methylideneamino] imidazole-4-carboxamide isomerase"/>
    <property type="match status" value="1"/>
</dbReference>
<feature type="active site" description="Proton acceptor" evidence="9">
    <location>
        <position position="156"/>
    </location>
</feature>
<comment type="caution">
    <text evidence="13">The sequence shown here is derived from an EMBL/GenBank/DDBJ whole genome shotgun (WGS) entry which is preliminary data.</text>
</comment>
<dbReference type="Pfam" id="PF00977">
    <property type="entry name" value="His_biosynth"/>
    <property type="match status" value="1"/>
</dbReference>
<dbReference type="NCBIfam" id="TIGR00007">
    <property type="entry name" value="1-(5-phosphoribosyl)-5-[(5-phosphoribosylamino)methylideneamino]imidazole-4-carboxamide isomerase"/>
    <property type="match status" value="1"/>
</dbReference>
<feature type="active site" description="Proton donor" evidence="9">
    <location>
        <position position="278"/>
    </location>
</feature>
<dbReference type="InterPro" id="IPR006063">
    <property type="entry name" value="HisA_bact_arch"/>
</dbReference>
<comment type="catalytic activity">
    <reaction evidence="1 9 11">
        <text>1-(5-phospho-beta-D-ribosyl)-5-[(5-phospho-beta-D-ribosylamino)methylideneamino]imidazole-4-carboxamide = 5-[(5-phospho-1-deoxy-D-ribulos-1-ylimino)methylamino]-1-(5-phospho-beta-D-ribosyl)imidazole-4-carboxamide</text>
        <dbReference type="Rhea" id="RHEA:15469"/>
        <dbReference type="ChEBI" id="CHEBI:58435"/>
        <dbReference type="ChEBI" id="CHEBI:58525"/>
        <dbReference type="EC" id="5.3.1.16"/>
    </reaction>
</comment>
<evidence type="ECO:0000256" key="3">
    <source>
        <dbReference type="ARBA" id="ARBA00005133"/>
    </source>
</evidence>
<dbReference type="SUPFAM" id="SSF55729">
    <property type="entry name" value="Acyl-CoA N-acyltransferases (Nat)"/>
    <property type="match status" value="1"/>
</dbReference>
<keyword evidence="14" id="KW-1185">Reference proteome</keyword>
<evidence type="ECO:0000256" key="10">
    <source>
        <dbReference type="RuleBase" id="RU003657"/>
    </source>
</evidence>
<evidence type="ECO:0000256" key="7">
    <source>
        <dbReference type="ARBA" id="ARBA00023102"/>
    </source>
</evidence>
<evidence type="ECO:0000256" key="5">
    <source>
        <dbReference type="ARBA" id="ARBA00022490"/>
    </source>
</evidence>
<keyword evidence="6 9" id="KW-0028">Amino-acid biosynthesis</keyword>
<name>A0A327QDV5_9BACT</name>
<evidence type="ECO:0000256" key="4">
    <source>
        <dbReference type="ARBA" id="ARBA00009667"/>
    </source>
</evidence>
<evidence type="ECO:0000313" key="14">
    <source>
        <dbReference type="Proteomes" id="UP000249547"/>
    </source>
</evidence>
<dbReference type="GO" id="GO:0000105">
    <property type="term" value="P:L-histidine biosynthetic process"/>
    <property type="evidence" value="ECO:0007669"/>
    <property type="project" value="UniProtKB-UniRule"/>
</dbReference>
<comment type="subcellular location">
    <subcellularLocation>
        <location evidence="2 9 11">Cytoplasm</location>
    </subcellularLocation>
</comment>
<comment type="pathway">
    <text evidence="3 9 11">Amino-acid biosynthesis; L-histidine biosynthesis; L-histidine from 5-phospho-alpha-D-ribose 1-diphosphate: step 4/9.</text>
</comment>
<keyword evidence="5 9" id="KW-0963">Cytoplasm</keyword>
<dbReference type="GO" id="GO:0003949">
    <property type="term" value="F:1-(5-phosphoribosyl)-5-[(5-phosphoribosylamino)methylideneamino]imidazole-4-carboxamide isomerase activity"/>
    <property type="evidence" value="ECO:0007669"/>
    <property type="project" value="UniProtKB-UniRule"/>
</dbReference>
<sequence>MMLTRAQIRIIQATDTLQLRRDVLYPSLSILEVQVEHDAEGLHFGVYFDDQLVTVVSLFENDGIAQFRKFATAKDMQGRGLGSLLLQHIYQFCQQKNIHTLWCNARTSAMGFYLRHHFRTVGQVFYKNNLAFIRMEINIPSQKSTQTNMKIIPAIDIIDGKCVRLTQGDYAQKKVYNEHPLEVAKEFEDAGIERLHLVDLDGAKKGAVVNWKVLEAIAGKTKLVIDFGGGIKRNEDINIVFESGAALATVGSIAVKDPALFASWVEQYGADKIFLGADVKDEKIAVGGWLETTDVSIYDFLAEKAKIGVTQVFCTDIAKDGLLQGPSTELYKKIIAQFPQMQLVASGGVSNMDDLYELQAAGCTGAIVGKAIYEGKISIAELKAFMQNK</sequence>
<dbReference type="RefSeq" id="WP_245952722.1">
    <property type="nucleotide sequence ID" value="NZ_QLLL01000006.1"/>
</dbReference>
<dbReference type="InterPro" id="IPR006062">
    <property type="entry name" value="His_biosynth"/>
</dbReference>
<dbReference type="AlphaFoldDB" id="A0A327QDV5"/>
<evidence type="ECO:0000256" key="2">
    <source>
        <dbReference type="ARBA" id="ARBA00004496"/>
    </source>
</evidence>
<dbReference type="InterPro" id="IPR016181">
    <property type="entry name" value="Acyl_CoA_acyltransferase"/>
</dbReference>
<proteinExistence type="inferred from homology"/>
<dbReference type="InterPro" id="IPR011060">
    <property type="entry name" value="RibuloseP-bd_barrel"/>
</dbReference>